<comment type="caution">
    <text evidence="2">The sequence shown here is derived from an EMBL/GenBank/DDBJ whole genome shotgun (WGS) entry which is preliminary data.</text>
</comment>
<protein>
    <submittedName>
        <fullName evidence="2">Uncharacterized protein</fullName>
    </submittedName>
</protein>
<sequence>KRKIDSSISESSIERQTSPAPRGLITKEPFKGPAEVEAINSSNKMDLYQEIKVINQKDTNVSPEERHKLKMLEFPPVSKEVHRPRKGSGSSEGLETHVLQRPSPTDKARLKNQSILSEDQRKNLAQGKEKSPVEASQASTSKNPPQQVPQKGQENPKEQSEGQEKGKGKGKVQVEQALPTELQNSKERKDSHGQCVQYGKNSDGIKKKG</sequence>
<name>A0A9Q3JGQ3_9BASI</name>
<feature type="compositionally biased region" description="Low complexity" evidence="1">
    <location>
        <begin position="1"/>
        <end position="11"/>
    </location>
</feature>
<proteinExistence type="predicted"/>
<keyword evidence="3" id="KW-1185">Reference proteome</keyword>
<feature type="region of interest" description="Disordered" evidence="1">
    <location>
        <begin position="1"/>
        <end position="31"/>
    </location>
</feature>
<reference evidence="2" key="1">
    <citation type="submission" date="2021-03" db="EMBL/GenBank/DDBJ databases">
        <title>Draft genome sequence of rust myrtle Austropuccinia psidii MF-1, a brazilian biotype.</title>
        <authorList>
            <person name="Quecine M.C."/>
            <person name="Pachon D.M.R."/>
            <person name="Bonatelli M.L."/>
            <person name="Correr F.H."/>
            <person name="Franceschini L.M."/>
            <person name="Leite T.F."/>
            <person name="Margarido G.R.A."/>
            <person name="Almeida C.A."/>
            <person name="Ferrarezi J.A."/>
            <person name="Labate C.A."/>
        </authorList>
    </citation>
    <scope>NUCLEOTIDE SEQUENCE</scope>
    <source>
        <strain evidence="2">MF-1</strain>
    </source>
</reference>
<accession>A0A9Q3JGQ3</accession>
<feature type="compositionally biased region" description="Basic and acidic residues" evidence="1">
    <location>
        <begin position="154"/>
        <end position="167"/>
    </location>
</feature>
<feature type="compositionally biased region" description="Basic and acidic residues" evidence="1">
    <location>
        <begin position="118"/>
        <end position="132"/>
    </location>
</feature>
<dbReference type="Proteomes" id="UP000765509">
    <property type="component" value="Unassembled WGS sequence"/>
</dbReference>
<evidence type="ECO:0000313" key="2">
    <source>
        <dbReference type="EMBL" id="MBW0561489.1"/>
    </source>
</evidence>
<gene>
    <name evidence="2" type="ORF">O181_101204</name>
</gene>
<dbReference type="AlphaFoldDB" id="A0A9Q3JGQ3"/>
<feature type="non-terminal residue" evidence="2">
    <location>
        <position position="1"/>
    </location>
</feature>
<feature type="compositionally biased region" description="Polar residues" evidence="1">
    <location>
        <begin position="134"/>
        <end position="153"/>
    </location>
</feature>
<organism evidence="2 3">
    <name type="scientific">Austropuccinia psidii MF-1</name>
    <dbReference type="NCBI Taxonomy" id="1389203"/>
    <lineage>
        <taxon>Eukaryota</taxon>
        <taxon>Fungi</taxon>
        <taxon>Dikarya</taxon>
        <taxon>Basidiomycota</taxon>
        <taxon>Pucciniomycotina</taxon>
        <taxon>Pucciniomycetes</taxon>
        <taxon>Pucciniales</taxon>
        <taxon>Sphaerophragmiaceae</taxon>
        <taxon>Austropuccinia</taxon>
    </lineage>
</organism>
<feature type="region of interest" description="Disordered" evidence="1">
    <location>
        <begin position="58"/>
        <end position="209"/>
    </location>
</feature>
<dbReference type="EMBL" id="AVOT02071099">
    <property type="protein sequence ID" value="MBW0561489.1"/>
    <property type="molecule type" value="Genomic_DNA"/>
</dbReference>
<evidence type="ECO:0000313" key="3">
    <source>
        <dbReference type="Proteomes" id="UP000765509"/>
    </source>
</evidence>
<evidence type="ECO:0000256" key="1">
    <source>
        <dbReference type="SAM" id="MobiDB-lite"/>
    </source>
</evidence>